<accession>A0A1H0MBA1</accession>
<organism evidence="2 3">
    <name type="scientific">Microbacterium testaceum (strain StLB037)</name>
    <dbReference type="NCBI Taxonomy" id="979556"/>
    <lineage>
        <taxon>Bacteria</taxon>
        <taxon>Bacillati</taxon>
        <taxon>Actinomycetota</taxon>
        <taxon>Actinomycetes</taxon>
        <taxon>Micrococcales</taxon>
        <taxon>Microbacteriaceae</taxon>
        <taxon>Microbacterium</taxon>
    </lineage>
</organism>
<dbReference type="Proteomes" id="UP000186456">
    <property type="component" value="Unassembled WGS sequence"/>
</dbReference>
<protein>
    <recommendedName>
        <fullName evidence="4">DUF3137 domain-containing protein</fullName>
    </recommendedName>
</protein>
<evidence type="ECO:0008006" key="4">
    <source>
        <dbReference type="Google" id="ProtNLM"/>
    </source>
</evidence>
<feature type="transmembrane region" description="Helical" evidence="1">
    <location>
        <begin position="74"/>
        <end position="98"/>
    </location>
</feature>
<reference evidence="2 3" key="1">
    <citation type="submission" date="2016-10" db="EMBL/GenBank/DDBJ databases">
        <authorList>
            <person name="de Groot N.N."/>
        </authorList>
    </citation>
    <scope>NUCLEOTIDE SEQUENCE [LARGE SCALE GENOMIC DNA]</scope>
    <source>
        <strain evidence="2 3">StLB037</strain>
    </source>
</reference>
<proteinExistence type="predicted"/>
<dbReference type="EMBL" id="FNJN01000002">
    <property type="protein sequence ID" value="SDO77768.1"/>
    <property type="molecule type" value="Genomic_DNA"/>
</dbReference>
<sequence length="386" mass="41955">MAGIRPFDARALLTPPDPRAAKAFTADLRKRGRLPGTGAAVVTFAIAFALIGGIGVVIIVAAVLLAPVLREGSFILGILFLFPIVLGLGGLALAWFLGQRTQRTQEDRRWRLAGFSRDVGMEYVPAVPTPPLPGVLFGVGGDRTGYDILRGREPRFVEIGNYSYTTSDGKNTHTSRWGYIAIRLDVPLPHIVLDAVGNGVKLGLWERGQRLSLEGDFDRYFHLSCPQGYERDALYLFTPDVMARFINNASALEVEIVDDWMFLYSPDELSTLDPARWAWAFAVVSALLDKLEQWGRWRDDRLQEGAFAPRPVPVAATPGAVAPTAAAPTPAPLPMTFTPAPVGVAPPGQRLKRSNAWLIALLVVAGSLVVIPLVVFAAGFLFFLAQ</sequence>
<keyword evidence="1" id="KW-1133">Transmembrane helix</keyword>
<dbReference type="RefSeq" id="WP_074694533.1">
    <property type="nucleotide sequence ID" value="NZ_FNJN01000002.1"/>
</dbReference>
<evidence type="ECO:0000313" key="2">
    <source>
        <dbReference type="EMBL" id="SDO77768.1"/>
    </source>
</evidence>
<keyword evidence="1" id="KW-0812">Transmembrane</keyword>
<feature type="transmembrane region" description="Helical" evidence="1">
    <location>
        <begin position="356"/>
        <end position="385"/>
    </location>
</feature>
<gene>
    <name evidence="2" type="ORF">SAMN04487788_0849</name>
</gene>
<feature type="transmembrane region" description="Helical" evidence="1">
    <location>
        <begin position="39"/>
        <end position="68"/>
    </location>
</feature>
<dbReference type="AlphaFoldDB" id="A0A1H0MBA1"/>
<evidence type="ECO:0000256" key="1">
    <source>
        <dbReference type="SAM" id="Phobius"/>
    </source>
</evidence>
<name>A0A1H0MBA1_MICTS</name>
<evidence type="ECO:0000313" key="3">
    <source>
        <dbReference type="Proteomes" id="UP000186456"/>
    </source>
</evidence>
<keyword evidence="1" id="KW-0472">Membrane</keyword>